<keyword evidence="4 5" id="KW-0472">Membrane</keyword>
<dbReference type="InterPro" id="IPR001898">
    <property type="entry name" value="SLC13A/DASS"/>
</dbReference>
<dbReference type="GO" id="GO:0008514">
    <property type="term" value="F:organic anion transmembrane transporter activity"/>
    <property type="evidence" value="ECO:0007669"/>
    <property type="project" value="UniProtKB-ARBA"/>
</dbReference>
<evidence type="ECO:0000256" key="3">
    <source>
        <dbReference type="ARBA" id="ARBA00022989"/>
    </source>
</evidence>
<dbReference type="PANTHER" id="PTHR10283">
    <property type="entry name" value="SOLUTE CARRIER FAMILY 13 MEMBER"/>
    <property type="match status" value="1"/>
</dbReference>
<feature type="transmembrane region" description="Helical" evidence="5">
    <location>
        <begin position="268"/>
        <end position="286"/>
    </location>
</feature>
<feature type="transmembrane region" description="Helical" evidence="5">
    <location>
        <begin position="292"/>
        <end position="311"/>
    </location>
</feature>
<evidence type="ECO:0000256" key="5">
    <source>
        <dbReference type="SAM" id="Phobius"/>
    </source>
</evidence>
<evidence type="ECO:0000256" key="4">
    <source>
        <dbReference type="ARBA" id="ARBA00023136"/>
    </source>
</evidence>
<reference evidence="6 7" key="1">
    <citation type="submission" date="2020-04" db="EMBL/GenBank/DDBJ databases">
        <authorList>
            <person name="Hitch T.C.A."/>
            <person name="Wylensek D."/>
            <person name="Clavel T."/>
        </authorList>
    </citation>
    <scope>NUCLEOTIDE SEQUENCE [LARGE SCALE GENOMIC DNA]</scope>
    <source>
        <strain evidence="6 7">PG-251-APC-1</strain>
    </source>
</reference>
<dbReference type="PANTHER" id="PTHR10283:SF82">
    <property type="entry name" value="SOLUTE CARRIER FAMILY 13 MEMBER 2"/>
    <property type="match status" value="1"/>
</dbReference>
<feature type="transmembrane region" description="Helical" evidence="5">
    <location>
        <begin position="12"/>
        <end position="27"/>
    </location>
</feature>
<dbReference type="Pfam" id="PF00939">
    <property type="entry name" value="Na_sulph_symp"/>
    <property type="match status" value="1"/>
</dbReference>
<feature type="transmembrane region" description="Helical" evidence="5">
    <location>
        <begin position="318"/>
        <end position="337"/>
    </location>
</feature>
<keyword evidence="2 5" id="KW-0812">Transmembrane</keyword>
<evidence type="ECO:0000313" key="7">
    <source>
        <dbReference type="Proteomes" id="UP000522333"/>
    </source>
</evidence>
<feature type="transmembrane region" description="Helical" evidence="5">
    <location>
        <begin position="357"/>
        <end position="377"/>
    </location>
</feature>
<keyword evidence="3 5" id="KW-1133">Transmembrane helix</keyword>
<dbReference type="AlphaFoldDB" id="A0A848CGN1"/>
<organism evidence="6 7">
    <name type="scientific">Desulfovibrio piger</name>
    <dbReference type="NCBI Taxonomy" id="901"/>
    <lineage>
        <taxon>Bacteria</taxon>
        <taxon>Pseudomonadati</taxon>
        <taxon>Thermodesulfobacteriota</taxon>
        <taxon>Desulfovibrionia</taxon>
        <taxon>Desulfovibrionales</taxon>
        <taxon>Desulfovibrionaceae</taxon>
        <taxon>Desulfovibrio</taxon>
    </lineage>
</organism>
<comment type="caution">
    <text evidence="6">The sequence shown here is derived from an EMBL/GenBank/DDBJ whole genome shotgun (WGS) entry which is preliminary data.</text>
</comment>
<dbReference type="GO" id="GO:1905039">
    <property type="term" value="P:carboxylic acid transmembrane transport"/>
    <property type="evidence" value="ECO:0007669"/>
    <property type="project" value="UniProtKB-ARBA"/>
</dbReference>
<feature type="transmembrane region" description="Helical" evidence="5">
    <location>
        <begin position="415"/>
        <end position="434"/>
    </location>
</feature>
<comment type="subcellular location">
    <subcellularLocation>
        <location evidence="1">Membrane</location>
        <topology evidence="1">Multi-pass membrane protein</topology>
    </subcellularLocation>
</comment>
<feature type="transmembrane region" description="Helical" evidence="5">
    <location>
        <begin position="173"/>
        <end position="192"/>
    </location>
</feature>
<evidence type="ECO:0000256" key="2">
    <source>
        <dbReference type="ARBA" id="ARBA00022692"/>
    </source>
</evidence>
<name>A0A848CGN1_9BACT</name>
<dbReference type="GO" id="GO:0005886">
    <property type="term" value="C:plasma membrane"/>
    <property type="evidence" value="ECO:0007669"/>
    <property type="project" value="TreeGrafter"/>
</dbReference>
<accession>A0A848CGN1</accession>
<evidence type="ECO:0000256" key="1">
    <source>
        <dbReference type="ARBA" id="ARBA00004141"/>
    </source>
</evidence>
<sequence length="467" mass="51198">MEVIMVQGNWWKWALSLGLPLIVFFTVPEMEIASPKTPLFLAITLWAVIAWAVEILPSAIVAAILTFLYALFVTKPAVAFSSWCTFLPWMCFSALIIAQVLNRTGLGKRIALHSMILMGSSFTKTMIGLMGAGIILTLLVPSGLARTVIFVAIAQGLIQALNVDTRSRMSSALIMGGYLAAIAPGLFCITGTEMNLLALQVVTNTTGVPVEYVDFIIQMAPFSIFYMACSIMMVFIIRGKERLQNEESLKTVLEERLKEMGPVSADEIKIFLVLSIGFIAFVTEQWHHLPGAFVFALVGMACFMPGMNLATEQDLRKVNLSFLIFLAACMSIGAVAQDLNIPKWISAHMSSLFEGRGAVMAISFSYVLGVIVNFLMTPMAAVGALGSPLAQLAVSLGMDPYTLVYALLYGLDQLLFPYEIGYLLYTFMSGAVTLRHIMGAFAIRMVAFAFFIPLILVPYWKMIGFLK</sequence>
<dbReference type="Proteomes" id="UP000522333">
    <property type="component" value="Unassembled WGS sequence"/>
</dbReference>
<feature type="transmembrane region" description="Helical" evidence="5">
    <location>
        <begin position="39"/>
        <end position="72"/>
    </location>
</feature>
<feature type="transmembrane region" description="Helical" evidence="5">
    <location>
        <begin position="110"/>
        <end position="138"/>
    </location>
</feature>
<dbReference type="EMBL" id="JABAFY010000004">
    <property type="protein sequence ID" value="NME51373.1"/>
    <property type="molecule type" value="Genomic_DNA"/>
</dbReference>
<evidence type="ECO:0000313" key="6">
    <source>
        <dbReference type="EMBL" id="NME51373.1"/>
    </source>
</evidence>
<feature type="transmembrane region" description="Helical" evidence="5">
    <location>
        <begin position="212"/>
        <end position="237"/>
    </location>
</feature>
<protein>
    <submittedName>
        <fullName evidence="6">Uncharacterized protein</fullName>
    </submittedName>
</protein>
<feature type="transmembrane region" description="Helical" evidence="5">
    <location>
        <begin position="389"/>
        <end position="409"/>
    </location>
</feature>
<feature type="transmembrane region" description="Helical" evidence="5">
    <location>
        <begin position="78"/>
        <end position="98"/>
    </location>
</feature>
<gene>
    <name evidence="6" type="ORF">HF854_02250</name>
</gene>
<feature type="transmembrane region" description="Helical" evidence="5">
    <location>
        <begin position="441"/>
        <end position="460"/>
    </location>
</feature>
<proteinExistence type="predicted"/>